<proteinExistence type="predicted"/>
<gene>
    <name evidence="2" type="ORF">ADL28_19380</name>
</gene>
<name>A0A0X3WM76_STRVO</name>
<organism evidence="2 3">
    <name type="scientific">Streptomyces violaceusniger</name>
    <dbReference type="NCBI Taxonomy" id="68280"/>
    <lineage>
        <taxon>Bacteria</taxon>
        <taxon>Bacillati</taxon>
        <taxon>Actinomycetota</taxon>
        <taxon>Actinomycetes</taxon>
        <taxon>Kitasatosporales</taxon>
        <taxon>Streptomycetaceae</taxon>
        <taxon>Streptomyces</taxon>
        <taxon>Streptomyces violaceusniger group</taxon>
    </lineage>
</organism>
<feature type="compositionally biased region" description="Low complexity" evidence="1">
    <location>
        <begin position="9"/>
        <end position="39"/>
    </location>
</feature>
<evidence type="ECO:0000313" key="3">
    <source>
        <dbReference type="Proteomes" id="UP000053413"/>
    </source>
</evidence>
<accession>A0A0X3WM76</accession>
<evidence type="ECO:0000313" key="2">
    <source>
        <dbReference type="EMBL" id="KUL57949.1"/>
    </source>
</evidence>
<sequence>MLFSRRIPHSPSASATPAGASPAAARPVRPAGRGQPVPGLQQPEAERLFGLLDDLQIGGDAAAPVDAVLDHPSITTLSLIS</sequence>
<evidence type="ECO:0000256" key="1">
    <source>
        <dbReference type="SAM" id="MobiDB-lite"/>
    </source>
</evidence>
<feature type="region of interest" description="Disordered" evidence="1">
    <location>
        <begin position="1"/>
        <end position="43"/>
    </location>
</feature>
<protein>
    <submittedName>
        <fullName evidence="2">Uncharacterized protein</fullName>
    </submittedName>
</protein>
<comment type="caution">
    <text evidence="2">The sequence shown here is derived from an EMBL/GenBank/DDBJ whole genome shotgun (WGS) entry which is preliminary data.</text>
</comment>
<reference evidence="3" key="1">
    <citation type="submission" date="2015-10" db="EMBL/GenBank/DDBJ databases">
        <authorList>
            <person name="Ju K.-S."/>
            <person name="Doroghazi J.R."/>
            <person name="Metcalf W.W."/>
        </authorList>
    </citation>
    <scope>NUCLEOTIDE SEQUENCE [LARGE SCALE GENOMIC DNA]</scope>
    <source>
        <strain evidence="3">NRRL F-8817</strain>
    </source>
</reference>
<dbReference type="Proteomes" id="UP000053413">
    <property type="component" value="Unassembled WGS sequence"/>
</dbReference>
<dbReference type="EMBL" id="LLZJ01000232">
    <property type="protein sequence ID" value="KUL57949.1"/>
    <property type="molecule type" value="Genomic_DNA"/>
</dbReference>
<dbReference type="AlphaFoldDB" id="A0A0X3WM76"/>